<keyword evidence="4" id="KW-0812">Transmembrane</keyword>
<accession>A0A838YBR4</accession>
<evidence type="ECO:0000313" key="5">
    <source>
        <dbReference type="EMBL" id="MBA4709937.1"/>
    </source>
</evidence>
<evidence type="ECO:0000256" key="3">
    <source>
        <dbReference type="ARBA" id="ARBA00023157"/>
    </source>
</evidence>
<keyword evidence="6" id="KW-1185">Reference proteome</keyword>
<dbReference type="GO" id="GO:0007155">
    <property type="term" value="P:cell adhesion"/>
    <property type="evidence" value="ECO:0007669"/>
    <property type="project" value="InterPro"/>
</dbReference>
<comment type="similarity">
    <text evidence="1">Belongs to the N-Me-Phe pilin family.</text>
</comment>
<organism evidence="5 6">
    <name type="scientific">Aquitalea aquatica</name>
    <dbReference type="NCBI Taxonomy" id="3044273"/>
    <lineage>
        <taxon>Bacteria</taxon>
        <taxon>Pseudomonadati</taxon>
        <taxon>Pseudomonadota</taxon>
        <taxon>Betaproteobacteria</taxon>
        <taxon>Neisseriales</taxon>
        <taxon>Chromobacteriaceae</taxon>
        <taxon>Aquitalea</taxon>
    </lineage>
</organism>
<dbReference type="InterPro" id="IPR012902">
    <property type="entry name" value="N_methyl_site"/>
</dbReference>
<protein>
    <submittedName>
        <fullName evidence="5">Pilin</fullName>
    </submittedName>
</protein>
<dbReference type="SUPFAM" id="SSF54523">
    <property type="entry name" value="Pili subunits"/>
    <property type="match status" value="1"/>
</dbReference>
<keyword evidence="4" id="KW-0472">Membrane</keyword>
<dbReference type="PANTHER" id="PTHR30093">
    <property type="entry name" value="GENERAL SECRETION PATHWAY PROTEIN G"/>
    <property type="match status" value="1"/>
</dbReference>
<dbReference type="NCBIfam" id="TIGR02532">
    <property type="entry name" value="IV_pilin_GFxxxE"/>
    <property type="match status" value="1"/>
</dbReference>
<dbReference type="Pfam" id="PF00114">
    <property type="entry name" value="Pilin"/>
    <property type="match status" value="1"/>
</dbReference>
<feature type="transmembrane region" description="Helical" evidence="4">
    <location>
        <begin position="12"/>
        <end position="33"/>
    </location>
</feature>
<evidence type="ECO:0000256" key="4">
    <source>
        <dbReference type="SAM" id="Phobius"/>
    </source>
</evidence>
<keyword evidence="3" id="KW-1015">Disulfide bond</keyword>
<dbReference type="InterPro" id="IPR001082">
    <property type="entry name" value="Pilin"/>
</dbReference>
<keyword evidence="4" id="KW-1133">Transmembrane helix</keyword>
<dbReference type="RefSeq" id="WP_181836902.1">
    <property type="nucleotide sequence ID" value="NZ_JACERN010000039.1"/>
</dbReference>
<name>A0A838YBR4_9NEIS</name>
<dbReference type="GO" id="GO:0043107">
    <property type="term" value="P:type IV pilus-dependent motility"/>
    <property type="evidence" value="ECO:0007669"/>
    <property type="project" value="TreeGrafter"/>
</dbReference>
<dbReference type="PANTHER" id="PTHR30093:SF34">
    <property type="entry name" value="PREPILIN PEPTIDASE-DEPENDENT PROTEIN D"/>
    <property type="match status" value="1"/>
</dbReference>
<dbReference type="Proteomes" id="UP000545606">
    <property type="component" value="Unassembled WGS sequence"/>
</dbReference>
<proteinExistence type="inferred from homology"/>
<keyword evidence="2" id="KW-0488">Methylation</keyword>
<gene>
    <name evidence="5" type="ORF">H2Z84_16285</name>
</gene>
<reference evidence="5 6" key="1">
    <citation type="submission" date="2020-07" db="EMBL/GenBank/DDBJ databases">
        <title>Draft genome sequence of violacein-producing bacteria and related species.</title>
        <authorList>
            <person name="Wilson H.S."/>
            <person name="De Leon M.E."/>
        </authorList>
    </citation>
    <scope>NUCLEOTIDE SEQUENCE [LARGE SCALE GENOMIC DNA]</scope>
    <source>
        <strain evidence="5 6">HSC-21Su07</strain>
    </source>
</reference>
<dbReference type="EMBL" id="JACERN010000039">
    <property type="protein sequence ID" value="MBA4709937.1"/>
    <property type="molecule type" value="Genomic_DNA"/>
</dbReference>
<dbReference type="Pfam" id="PF07963">
    <property type="entry name" value="N_methyl"/>
    <property type="match status" value="1"/>
</dbReference>
<dbReference type="InterPro" id="IPR045584">
    <property type="entry name" value="Pilin-like"/>
</dbReference>
<comment type="caution">
    <text evidence="5">The sequence shown here is derived from an EMBL/GenBank/DDBJ whole genome shotgun (WGS) entry which is preliminary data.</text>
</comment>
<evidence type="ECO:0000256" key="1">
    <source>
        <dbReference type="ARBA" id="ARBA00005233"/>
    </source>
</evidence>
<evidence type="ECO:0000313" key="6">
    <source>
        <dbReference type="Proteomes" id="UP000545606"/>
    </source>
</evidence>
<dbReference type="AlphaFoldDB" id="A0A838YBR4"/>
<dbReference type="GO" id="GO:0044096">
    <property type="term" value="C:type IV pilus"/>
    <property type="evidence" value="ECO:0007669"/>
    <property type="project" value="TreeGrafter"/>
</dbReference>
<sequence length="142" mass="14928">MRGKNGFTLIELMIVVAIIGILAAIAIPAYQAYTIRAKVVEGLQLADSVKSAIWDSYTSNNSWPTSNASAGIPAATDFSTKYVDSVQVVASSSVSNIVISFNASAVKSGLIVTLVPQISSGSIMWSCQSDTSLSQYVPSSCR</sequence>
<evidence type="ECO:0000256" key="2">
    <source>
        <dbReference type="ARBA" id="ARBA00022481"/>
    </source>
</evidence>
<dbReference type="Gene3D" id="3.30.700.10">
    <property type="entry name" value="Glycoprotein, Type 4 Pilin"/>
    <property type="match status" value="1"/>
</dbReference>